<comment type="subunit">
    <text evidence="2">Monomer. Binds 30S ribosomal subunits, but not 50S ribosomal subunits or 70S ribosomes.</text>
</comment>
<dbReference type="InterPro" id="IPR020053">
    <property type="entry name" value="Ribosome-bd_factorA_CS"/>
</dbReference>
<proteinExistence type="inferred from homology"/>
<dbReference type="InterPro" id="IPR023799">
    <property type="entry name" value="RbfA_dom_sf"/>
</dbReference>
<dbReference type="PROSITE" id="PS01319">
    <property type="entry name" value="RBFA"/>
    <property type="match status" value="1"/>
</dbReference>
<dbReference type="GO" id="GO:0005829">
    <property type="term" value="C:cytosol"/>
    <property type="evidence" value="ECO:0007669"/>
    <property type="project" value="TreeGrafter"/>
</dbReference>
<comment type="subcellular location">
    <subcellularLocation>
        <location evidence="2">Cytoplasm</location>
    </subcellularLocation>
</comment>
<comment type="caution">
    <text evidence="3">The sequence shown here is derived from an EMBL/GenBank/DDBJ whole genome shotgun (WGS) entry which is preliminary data.</text>
</comment>
<gene>
    <name evidence="2 3" type="primary">rbfA</name>
    <name evidence="3" type="ORF">IAB12_01225</name>
</gene>
<dbReference type="Proteomes" id="UP000823936">
    <property type="component" value="Unassembled WGS sequence"/>
</dbReference>
<comment type="similarity">
    <text evidence="2">Belongs to the RbfA family.</text>
</comment>
<keyword evidence="2" id="KW-0963">Cytoplasm</keyword>
<evidence type="ECO:0000313" key="4">
    <source>
        <dbReference type="Proteomes" id="UP000823936"/>
    </source>
</evidence>
<comment type="function">
    <text evidence="2">One of several proteins that assist in the late maturation steps of the functional core of the 30S ribosomal subunit. Associates with free 30S ribosomal subunits (but not with 30S subunits that are part of 70S ribosomes or polysomes). Required for efficient processing of 16S rRNA. May interact with the 5'-terminal helix region of 16S rRNA.</text>
</comment>
<evidence type="ECO:0000256" key="1">
    <source>
        <dbReference type="ARBA" id="ARBA00022517"/>
    </source>
</evidence>
<dbReference type="HAMAP" id="MF_00003">
    <property type="entry name" value="RbfA"/>
    <property type="match status" value="1"/>
</dbReference>
<evidence type="ECO:0000313" key="3">
    <source>
        <dbReference type="EMBL" id="HIV98386.1"/>
    </source>
</evidence>
<dbReference type="PANTHER" id="PTHR33515:SF1">
    <property type="entry name" value="RIBOSOME-BINDING FACTOR A, CHLOROPLASTIC-RELATED"/>
    <property type="match status" value="1"/>
</dbReference>
<dbReference type="NCBIfam" id="TIGR00082">
    <property type="entry name" value="rbfA"/>
    <property type="match status" value="1"/>
</dbReference>
<name>A0A9D1TMY8_9SPIO</name>
<reference evidence="3" key="1">
    <citation type="journal article" date="2021" name="PeerJ">
        <title>Extensive microbial diversity within the chicken gut microbiome revealed by metagenomics and culture.</title>
        <authorList>
            <person name="Gilroy R."/>
            <person name="Ravi A."/>
            <person name="Getino M."/>
            <person name="Pursley I."/>
            <person name="Horton D.L."/>
            <person name="Alikhan N.F."/>
            <person name="Baker D."/>
            <person name="Gharbi K."/>
            <person name="Hall N."/>
            <person name="Watson M."/>
            <person name="Adriaenssens E.M."/>
            <person name="Foster-Nyarko E."/>
            <person name="Jarju S."/>
            <person name="Secka A."/>
            <person name="Antonio M."/>
            <person name="Oren A."/>
            <person name="Chaudhuri R.R."/>
            <person name="La Ragione R."/>
            <person name="Hildebrand F."/>
            <person name="Pallen M.J."/>
        </authorList>
    </citation>
    <scope>NUCLEOTIDE SEQUENCE</scope>
    <source>
        <strain evidence="3">Gambia11-129</strain>
    </source>
</reference>
<dbReference type="GO" id="GO:0030490">
    <property type="term" value="P:maturation of SSU-rRNA"/>
    <property type="evidence" value="ECO:0007669"/>
    <property type="project" value="UniProtKB-UniRule"/>
</dbReference>
<dbReference type="AlphaFoldDB" id="A0A9D1TMY8"/>
<dbReference type="EMBL" id="DXHU01000005">
    <property type="protein sequence ID" value="HIV98386.1"/>
    <property type="molecule type" value="Genomic_DNA"/>
</dbReference>
<dbReference type="Pfam" id="PF02033">
    <property type="entry name" value="RBFA"/>
    <property type="match status" value="1"/>
</dbReference>
<evidence type="ECO:0000256" key="2">
    <source>
        <dbReference type="HAMAP-Rule" id="MF_00003"/>
    </source>
</evidence>
<organism evidence="3 4">
    <name type="scientific">Candidatus Ornithospirochaeta avicola</name>
    <dbReference type="NCBI Taxonomy" id="2840896"/>
    <lineage>
        <taxon>Bacteria</taxon>
        <taxon>Pseudomonadati</taxon>
        <taxon>Spirochaetota</taxon>
        <taxon>Spirochaetia</taxon>
        <taxon>Spirochaetales</taxon>
        <taxon>Spirochaetaceae</taxon>
        <taxon>Spirochaetaceae incertae sedis</taxon>
        <taxon>Candidatus Ornithospirochaeta</taxon>
    </lineage>
</organism>
<dbReference type="InterPro" id="IPR015946">
    <property type="entry name" value="KH_dom-like_a/b"/>
</dbReference>
<sequence length="122" mass="13585">MSQYSNQRLSVRIKEIISSLILTGAIKNPNLSTLVSITDVILAKDNANCTVYVSSVLENDKSLEKSVKALNSAAPFIQSRINSVLKLRNTPVLLFKEDKSFKEGERISEIIDKAMKEIKSNE</sequence>
<protein>
    <recommendedName>
        <fullName evidence="2">Ribosome-binding factor A</fullName>
    </recommendedName>
</protein>
<dbReference type="PANTHER" id="PTHR33515">
    <property type="entry name" value="RIBOSOME-BINDING FACTOR A, CHLOROPLASTIC-RELATED"/>
    <property type="match status" value="1"/>
</dbReference>
<reference evidence="3" key="2">
    <citation type="submission" date="2021-04" db="EMBL/GenBank/DDBJ databases">
        <authorList>
            <person name="Gilroy R."/>
        </authorList>
    </citation>
    <scope>NUCLEOTIDE SEQUENCE</scope>
    <source>
        <strain evidence="3">Gambia11-129</strain>
    </source>
</reference>
<dbReference type="InterPro" id="IPR000238">
    <property type="entry name" value="RbfA"/>
</dbReference>
<accession>A0A9D1TMY8</accession>
<dbReference type="Gene3D" id="3.30.300.20">
    <property type="match status" value="1"/>
</dbReference>
<dbReference type="GO" id="GO:0043024">
    <property type="term" value="F:ribosomal small subunit binding"/>
    <property type="evidence" value="ECO:0007669"/>
    <property type="project" value="TreeGrafter"/>
</dbReference>
<keyword evidence="1 2" id="KW-0690">Ribosome biogenesis</keyword>
<dbReference type="SUPFAM" id="SSF89919">
    <property type="entry name" value="Ribosome-binding factor A, RbfA"/>
    <property type="match status" value="1"/>
</dbReference>